<comment type="cofactor">
    <cofactor evidence="1 8">
        <name>heme</name>
        <dbReference type="ChEBI" id="CHEBI:30413"/>
    </cofactor>
</comment>
<keyword evidence="6 8" id="KW-0408">Iron</keyword>
<dbReference type="PRINTS" id="PR00465">
    <property type="entry name" value="EP450IV"/>
</dbReference>
<evidence type="ECO:0000256" key="8">
    <source>
        <dbReference type="PIRSR" id="PIRSR602403-1"/>
    </source>
</evidence>
<dbReference type="InterPro" id="IPR002403">
    <property type="entry name" value="Cyt_P450_E_grp-IV"/>
</dbReference>
<dbReference type="AlphaFoldDB" id="A0A1R3R7U2"/>
<dbReference type="GO" id="GO:0005506">
    <property type="term" value="F:iron ion binding"/>
    <property type="evidence" value="ECO:0007669"/>
    <property type="project" value="InterPro"/>
</dbReference>
<evidence type="ECO:0000256" key="1">
    <source>
        <dbReference type="ARBA" id="ARBA00001971"/>
    </source>
</evidence>
<dbReference type="Pfam" id="PF00067">
    <property type="entry name" value="p450"/>
    <property type="match status" value="2"/>
</dbReference>
<organism evidence="10 11">
    <name type="scientific">Aspergillus carbonarius (strain ITEM 5010)</name>
    <dbReference type="NCBI Taxonomy" id="602072"/>
    <lineage>
        <taxon>Eukaryota</taxon>
        <taxon>Fungi</taxon>
        <taxon>Dikarya</taxon>
        <taxon>Ascomycota</taxon>
        <taxon>Pezizomycotina</taxon>
        <taxon>Eurotiomycetes</taxon>
        <taxon>Eurotiomycetidae</taxon>
        <taxon>Eurotiales</taxon>
        <taxon>Aspergillaceae</taxon>
        <taxon>Aspergillus</taxon>
        <taxon>Aspergillus subgen. Circumdati</taxon>
    </lineage>
</organism>
<evidence type="ECO:0000256" key="9">
    <source>
        <dbReference type="SAM" id="Phobius"/>
    </source>
</evidence>
<evidence type="ECO:0008006" key="12">
    <source>
        <dbReference type="Google" id="ProtNLM"/>
    </source>
</evidence>
<keyword evidence="9" id="KW-0472">Membrane</keyword>
<dbReference type="Proteomes" id="UP000188318">
    <property type="component" value="Unassembled WGS sequence"/>
</dbReference>
<evidence type="ECO:0000256" key="7">
    <source>
        <dbReference type="ARBA" id="ARBA00023033"/>
    </source>
</evidence>
<evidence type="ECO:0000256" key="4">
    <source>
        <dbReference type="ARBA" id="ARBA00022723"/>
    </source>
</evidence>
<dbReference type="OMA" id="NLKFGKW"/>
<keyword evidence="7" id="KW-0503">Monooxygenase</keyword>
<name>A0A1R3R7U2_ASPC5</name>
<dbReference type="PANTHER" id="PTHR24304">
    <property type="entry name" value="CYTOCHROME P450 FAMILY 7"/>
    <property type="match status" value="1"/>
</dbReference>
<dbReference type="Gene3D" id="1.10.630.10">
    <property type="entry name" value="Cytochrome P450"/>
    <property type="match status" value="1"/>
</dbReference>
<reference evidence="11" key="1">
    <citation type="journal article" date="2017" name="Genome Biol.">
        <title>Comparative genomics reveals high biological diversity and specific adaptations in the industrially and medically important fungal genus Aspergillus.</title>
        <authorList>
            <person name="de Vries R.P."/>
            <person name="Riley R."/>
            <person name="Wiebenga A."/>
            <person name="Aguilar-Osorio G."/>
            <person name="Amillis S."/>
            <person name="Uchima C.A."/>
            <person name="Anderluh G."/>
            <person name="Asadollahi M."/>
            <person name="Askin M."/>
            <person name="Barry K."/>
            <person name="Battaglia E."/>
            <person name="Bayram O."/>
            <person name="Benocci T."/>
            <person name="Braus-Stromeyer S.A."/>
            <person name="Caldana C."/>
            <person name="Canovas D."/>
            <person name="Cerqueira G.C."/>
            <person name="Chen F."/>
            <person name="Chen W."/>
            <person name="Choi C."/>
            <person name="Clum A."/>
            <person name="Dos Santos R.A."/>
            <person name="Damasio A.R."/>
            <person name="Diallinas G."/>
            <person name="Emri T."/>
            <person name="Fekete E."/>
            <person name="Flipphi M."/>
            <person name="Freyberg S."/>
            <person name="Gallo A."/>
            <person name="Gournas C."/>
            <person name="Habgood R."/>
            <person name="Hainaut M."/>
            <person name="Harispe M.L."/>
            <person name="Henrissat B."/>
            <person name="Hilden K.S."/>
            <person name="Hope R."/>
            <person name="Hossain A."/>
            <person name="Karabika E."/>
            <person name="Karaffa L."/>
            <person name="Karanyi Z."/>
            <person name="Krasevec N."/>
            <person name="Kuo A."/>
            <person name="Kusch H."/>
            <person name="LaButti K."/>
            <person name="Lagendijk E.L."/>
            <person name="Lapidus A."/>
            <person name="Levasseur A."/>
            <person name="Lindquist E."/>
            <person name="Lipzen A."/>
            <person name="Logrieco A.F."/>
            <person name="MacCabe A."/>
            <person name="Maekelae M.R."/>
            <person name="Malavazi I."/>
            <person name="Melin P."/>
            <person name="Meyer V."/>
            <person name="Mielnichuk N."/>
            <person name="Miskei M."/>
            <person name="Molnar A.P."/>
            <person name="Mule G."/>
            <person name="Ngan C.Y."/>
            <person name="Orejas M."/>
            <person name="Orosz E."/>
            <person name="Ouedraogo J.P."/>
            <person name="Overkamp K.M."/>
            <person name="Park H.-S."/>
            <person name="Perrone G."/>
            <person name="Piumi F."/>
            <person name="Punt P.J."/>
            <person name="Ram A.F."/>
            <person name="Ramon A."/>
            <person name="Rauscher S."/>
            <person name="Record E."/>
            <person name="Riano-Pachon D.M."/>
            <person name="Robert V."/>
            <person name="Roehrig J."/>
            <person name="Ruller R."/>
            <person name="Salamov A."/>
            <person name="Salih N.S."/>
            <person name="Samson R.A."/>
            <person name="Sandor E."/>
            <person name="Sanguinetti M."/>
            <person name="Schuetze T."/>
            <person name="Sepcic K."/>
            <person name="Shelest E."/>
            <person name="Sherlock G."/>
            <person name="Sophianopoulou V."/>
            <person name="Squina F.M."/>
            <person name="Sun H."/>
            <person name="Susca A."/>
            <person name="Todd R.B."/>
            <person name="Tsang A."/>
            <person name="Unkles S.E."/>
            <person name="van de Wiele N."/>
            <person name="van Rossen-Uffink D."/>
            <person name="Oliveira J.V."/>
            <person name="Vesth T.C."/>
            <person name="Visser J."/>
            <person name="Yu J.-H."/>
            <person name="Zhou M."/>
            <person name="Andersen M.R."/>
            <person name="Archer D.B."/>
            <person name="Baker S.E."/>
            <person name="Benoit I."/>
            <person name="Brakhage A.A."/>
            <person name="Braus G.H."/>
            <person name="Fischer R."/>
            <person name="Frisvad J.C."/>
            <person name="Goldman G.H."/>
            <person name="Houbraken J."/>
            <person name="Oakley B."/>
            <person name="Pocsi I."/>
            <person name="Scazzocchio C."/>
            <person name="Seiboth B."/>
            <person name="vanKuyk P.A."/>
            <person name="Wortman J."/>
            <person name="Dyer P.S."/>
            <person name="Grigoriev I.V."/>
        </authorList>
    </citation>
    <scope>NUCLEOTIDE SEQUENCE [LARGE SCALE GENOMIC DNA]</scope>
    <source>
        <strain evidence="11">ITEM 5010</strain>
    </source>
</reference>
<dbReference type="GO" id="GO:0020037">
    <property type="term" value="F:heme binding"/>
    <property type="evidence" value="ECO:0007669"/>
    <property type="project" value="InterPro"/>
</dbReference>
<dbReference type="EMBL" id="KV907516">
    <property type="protein sequence ID" value="OOF90565.1"/>
    <property type="molecule type" value="Genomic_DNA"/>
</dbReference>
<keyword evidence="9" id="KW-1133">Transmembrane helix</keyword>
<evidence type="ECO:0000256" key="6">
    <source>
        <dbReference type="ARBA" id="ARBA00023004"/>
    </source>
</evidence>
<dbReference type="GO" id="GO:0008395">
    <property type="term" value="F:steroid hydroxylase activity"/>
    <property type="evidence" value="ECO:0007669"/>
    <property type="project" value="TreeGrafter"/>
</dbReference>
<sequence length="564" mass="63860">MILDNLLGESGYSGLAALLVLLFSLVILTKICACRDPSQKHHSEPSIPSAPYWIPFLRNTIPFLFNSHQYLVKLRQKFGASPIQLLVGGQKIIYLPHSDGTASKMLKSRDLTQTPLIIKHLRDNFGMPEDDLRLYFDTSDSNPSQEDHRALHTMLSGKTLETFIDITATQFIKSIEEKRAQWTDWVELPDLYTFIRDELSRAQMYALCGEEIFNVAPTLMHDFWEFDKQLPDLFKGLPTWMIPKARASRDKMLSHIRAWHTRLQQSPPPPPNTTWHSIHGLRLMISRRTIWHNMSPEGQVVQDLGLIRASISNSTAATIWPILSTLHPTNPTLTPRILSSITPHFTPHTLTFNPQTLPTVPLLNSLYLESLRYSTAVAITRQPKSPTTPTSISPLKSQFRPSTTLLTFTFPAHHDPTFWNEGPLYPNNANQRHHPIDTFFAERFLSYPDEELTGPIQPSHPDPYSIVREHPITHTPAQDSTAKVVTSGLHDYFLPYGGGGTICPGRHFAKQEIMFAVAVVVRGLEMEVLDPGDVEKVRPDERFSLMGNMPPDRGVRVRMRGRGG</sequence>
<feature type="binding site" description="axial binding residue" evidence="8">
    <location>
        <position position="503"/>
    </location>
    <ligand>
        <name>heme</name>
        <dbReference type="ChEBI" id="CHEBI:30413"/>
    </ligand>
    <ligandPart>
        <name>Fe</name>
        <dbReference type="ChEBI" id="CHEBI:18248"/>
    </ligandPart>
</feature>
<keyword evidence="5" id="KW-0560">Oxidoreductase</keyword>
<dbReference type="VEuPathDB" id="FungiDB:ASPCADRAFT_10479"/>
<keyword evidence="9" id="KW-0812">Transmembrane</keyword>
<keyword evidence="11" id="KW-1185">Reference proteome</keyword>
<feature type="transmembrane region" description="Helical" evidence="9">
    <location>
        <begin position="12"/>
        <end position="33"/>
    </location>
</feature>
<comment type="similarity">
    <text evidence="2">Belongs to the cytochrome P450 family.</text>
</comment>
<evidence type="ECO:0000256" key="3">
    <source>
        <dbReference type="ARBA" id="ARBA00022617"/>
    </source>
</evidence>
<dbReference type="PANTHER" id="PTHR24304:SF2">
    <property type="entry name" value="24-HYDROXYCHOLESTEROL 7-ALPHA-HYDROXYLASE"/>
    <property type="match status" value="1"/>
</dbReference>
<keyword evidence="3 8" id="KW-0349">Heme</keyword>
<evidence type="ECO:0000313" key="10">
    <source>
        <dbReference type="EMBL" id="OOF90565.1"/>
    </source>
</evidence>
<accession>A0A1R3R7U2</accession>
<protein>
    <recommendedName>
        <fullName evidence="12">Cytochrome P450</fullName>
    </recommendedName>
</protein>
<evidence type="ECO:0000256" key="5">
    <source>
        <dbReference type="ARBA" id="ARBA00023002"/>
    </source>
</evidence>
<gene>
    <name evidence="10" type="ORF">ASPCADRAFT_10479</name>
</gene>
<dbReference type="SUPFAM" id="SSF48264">
    <property type="entry name" value="Cytochrome P450"/>
    <property type="match status" value="1"/>
</dbReference>
<dbReference type="InterPro" id="IPR050529">
    <property type="entry name" value="CYP450_sterol_14alpha_dmase"/>
</dbReference>
<dbReference type="InterPro" id="IPR036396">
    <property type="entry name" value="Cyt_P450_sf"/>
</dbReference>
<dbReference type="InterPro" id="IPR001128">
    <property type="entry name" value="Cyt_P450"/>
</dbReference>
<evidence type="ECO:0000313" key="11">
    <source>
        <dbReference type="Proteomes" id="UP000188318"/>
    </source>
</evidence>
<keyword evidence="4 8" id="KW-0479">Metal-binding</keyword>
<proteinExistence type="inferred from homology"/>
<dbReference type="GO" id="GO:0016705">
    <property type="term" value="F:oxidoreductase activity, acting on paired donors, with incorporation or reduction of molecular oxygen"/>
    <property type="evidence" value="ECO:0007669"/>
    <property type="project" value="InterPro"/>
</dbReference>
<evidence type="ECO:0000256" key="2">
    <source>
        <dbReference type="ARBA" id="ARBA00010617"/>
    </source>
</evidence>
<dbReference type="STRING" id="602072.A0A1R3R7U2"/>
<dbReference type="OrthoDB" id="3366823at2759"/>